<evidence type="ECO:0000256" key="3">
    <source>
        <dbReference type="ARBA" id="ARBA00023239"/>
    </source>
</evidence>
<dbReference type="GO" id="GO:0006567">
    <property type="term" value="P:L-threonine catabolic process"/>
    <property type="evidence" value="ECO:0007669"/>
    <property type="project" value="TreeGrafter"/>
</dbReference>
<dbReference type="Pfam" id="PF00291">
    <property type="entry name" value="PALP"/>
    <property type="match status" value="1"/>
</dbReference>
<comment type="cofactor">
    <cofactor evidence="1">
        <name>pyridoxal 5'-phosphate</name>
        <dbReference type="ChEBI" id="CHEBI:597326"/>
    </cofactor>
</comment>
<dbReference type="InterPro" id="IPR050147">
    <property type="entry name" value="Ser/Thr_Dehydratase"/>
</dbReference>
<evidence type="ECO:0000256" key="1">
    <source>
        <dbReference type="ARBA" id="ARBA00001933"/>
    </source>
</evidence>
<dbReference type="InterPro" id="IPR036052">
    <property type="entry name" value="TrpB-like_PALP_sf"/>
</dbReference>
<dbReference type="GO" id="GO:0006565">
    <property type="term" value="P:L-serine catabolic process"/>
    <property type="evidence" value="ECO:0007669"/>
    <property type="project" value="TreeGrafter"/>
</dbReference>
<evidence type="ECO:0000259" key="4">
    <source>
        <dbReference type="Pfam" id="PF00291"/>
    </source>
</evidence>
<name>A0A381QBM7_9ZZZZ</name>
<keyword evidence="3" id="KW-0456">Lyase</keyword>
<dbReference type="GO" id="GO:0004794">
    <property type="term" value="F:threonine deaminase activity"/>
    <property type="evidence" value="ECO:0007669"/>
    <property type="project" value="TreeGrafter"/>
</dbReference>
<proteinExistence type="predicted"/>
<gene>
    <name evidence="5" type="ORF">METZ01_LOCUS29599</name>
</gene>
<dbReference type="InterPro" id="IPR001926">
    <property type="entry name" value="TrpB-like_PALP"/>
</dbReference>
<protein>
    <recommendedName>
        <fullName evidence="4">Tryptophan synthase beta chain-like PALP domain-containing protein</fullName>
    </recommendedName>
</protein>
<organism evidence="5">
    <name type="scientific">marine metagenome</name>
    <dbReference type="NCBI Taxonomy" id="408172"/>
    <lineage>
        <taxon>unclassified sequences</taxon>
        <taxon>metagenomes</taxon>
        <taxon>ecological metagenomes</taxon>
    </lineage>
</organism>
<accession>A0A381QBM7</accession>
<dbReference type="AlphaFoldDB" id="A0A381QBM7"/>
<dbReference type="PANTHER" id="PTHR48078:SF6">
    <property type="entry name" value="L-THREONINE DEHYDRATASE CATABOLIC TDCB"/>
    <property type="match status" value="1"/>
</dbReference>
<dbReference type="GO" id="GO:0009097">
    <property type="term" value="P:isoleucine biosynthetic process"/>
    <property type="evidence" value="ECO:0007669"/>
    <property type="project" value="TreeGrafter"/>
</dbReference>
<dbReference type="Gene3D" id="3.40.50.1100">
    <property type="match status" value="2"/>
</dbReference>
<dbReference type="CDD" id="cd01563">
    <property type="entry name" value="Thr-synth_1"/>
    <property type="match status" value="1"/>
</dbReference>
<dbReference type="PANTHER" id="PTHR48078">
    <property type="entry name" value="THREONINE DEHYDRATASE, MITOCHONDRIAL-RELATED"/>
    <property type="match status" value="1"/>
</dbReference>
<feature type="domain" description="Tryptophan synthase beta chain-like PALP" evidence="4">
    <location>
        <begin position="65"/>
        <end position="362"/>
    </location>
</feature>
<reference evidence="5" key="1">
    <citation type="submission" date="2018-05" db="EMBL/GenBank/DDBJ databases">
        <authorList>
            <person name="Lanie J.A."/>
            <person name="Ng W.-L."/>
            <person name="Kazmierczak K.M."/>
            <person name="Andrzejewski T.M."/>
            <person name="Davidsen T.M."/>
            <person name="Wayne K.J."/>
            <person name="Tettelin H."/>
            <person name="Glass J.I."/>
            <person name="Rusch D."/>
            <person name="Podicherti R."/>
            <person name="Tsui H.-C.T."/>
            <person name="Winkler M.E."/>
        </authorList>
    </citation>
    <scope>NUCLEOTIDE SEQUENCE</scope>
</reference>
<dbReference type="SUPFAM" id="SSF53686">
    <property type="entry name" value="Tryptophan synthase beta subunit-like PLP-dependent enzymes"/>
    <property type="match status" value="1"/>
</dbReference>
<dbReference type="GO" id="GO:0003941">
    <property type="term" value="F:L-serine ammonia-lyase activity"/>
    <property type="evidence" value="ECO:0007669"/>
    <property type="project" value="TreeGrafter"/>
</dbReference>
<keyword evidence="2" id="KW-0663">Pyridoxal phosphate</keyword>
<evidence type="ECO:0000313" key="5">
    <source>
        <dbReference type="EMBL" id="SUZ76745.1"/>
    </source>
</evidence>
<sequence>MSHYEFKCTECSKSHIADPRTLRCESCSGTLSVTYTNWKRQVSSLVGGGTLDMPIPLGSLSEYLSLGEGNTPVVSMPKISSMFETEIYGKLEFMNPTGSFKDRGTAMMISALKSKGVSEIVEDSSGNAGASVSAYATRAGMKAHIFAPLSAPQTKLNQIKVYGSILHAVDGSRDETTEAAEKFVKHKSIVYASHNLSPFFIEGTKTFGYEIFNDFDREIPGNIVVPVGNGSLYLGIWKALEELKERRLIKTLPKLHCIQAENINPIASNNTWNKSKIKSTVAGGIAVGSPPRKSEVQSVLHQSGGTANSVTEASIVEWQIKLAKHEGLFCEPTSAAAFAGLENLINSKHINKNERVLIPITGSGLKDVFPE</sequence>
<dbReference type="EMBL" id="UINC01001290">
    <property type="protein sequence ID" value="SUZ76745.1"/>
    <property type="molecule type" value="Genomic_DNA"/>
</dbReference>
<evidence type="ECO:0000256" key="2">
    <source>
        <dbReference type="ARBA" id="ARBA00022898"/>
    </source>
</evidence>